<evidence type="ECO:0000313" key="2">
    <source>
        <dbReference type="EnsemblPlants" id="OGLUM01G37470.1"/>
    </source>
</evidence>
<dbReference type="AlphaFoldDB" id="A0A0D9YFV5"/>
<dbReference type="HOGENOM" id="CLU_2871265_0_0_1"/>
<keyword evidence="3" id="KW-1185">Reference proteome</keyword>
<name>A0A0D9YFV5_9ORYZ</name>
<accession>A0A0D9YFV5</accession>
<protein>
    <submittedName>
        <fullName evidence="2">Uncharacterized protein</fullName>
    </submittedName>
</protein>
<dbReference type="EnsemblPlants" id="OGLUM01G37470.1">
    <property type="protein sequence ID" value="OGLUM01G37470.1"/>
    <property type="gene ID" value="OGLUM01G37470"/>
</dbReference>
<reference evidence="2" key="1">
    <citation type="submission" date="2013-08" db="EMBL/GenBank/DDBJ databases">
        <title>Oryza genome evolution.</title>
        <authorList>
            <person name="Wing R.A."/>
            <person name="Panaud O."/>
            <person name="Oliveira A.C."/>
        </authorList>
    </citation>
    <scope>NUCLEOTIDE SEQUENCE</scope>
</reference>
<proteinExistence type="predicted"/>
<reference evidence="2" key="3">
    <citation type="submission" date="2018-05" db="EMBL/GenBank/DDBJ databases">
        <title>OgluRS3 (Oryza glumaepatula Reference Sequence Version 3).</title>
        <authorList>
            <person name="Zhang J."/>
            <person name="Kudrna D."/>
            <person name="Lee S."/>
            <person name="Talag J."/>
            <person name="Welchert J."/>
            <person name="Wing R.A."/>
        </authorList>
    </citation>
    <scope>NUCLEOTIDE SEQUENCE [LARGE SCALE GENOMIC DNA]</scope>
</reference>
<organism evidence="2">
    <name type="scientific">Oryza glumipatula</name>
    <dbReference type="NCBI Taxonomy" id="40148"/>
    <lineage>
        <taxon>Eukaryota</taxon>
        <taxon>Viridiplantae</taxon>
        <taxon>Streptophyta</taxon>
        <taxon>Embryophyta</taxon>
        <taxon>Tracheophyta</taxon>
        <taxon>Spermatophyta</taxon>
        <taxon>Magnoliopsida</taxon>
        <taxon>Liliopsida</taxon>
        <taxon>Poales</taxon>
        <taxon>Poaceae</taxon>
        <taxon>BOP clade</taxon>
        <taxon>Oryzoideae</taxon>
        <taxon>Oryzeae</taxon>
        <taxon>Oryzinae</taxon>
        <taxon>Oryza</taxon>
    </lineage>
</organism>
<feature type="region of interest" description="Disordered" evidence="1">
    <location>
        <begin position="29"/>
        <end position="64"/>
    </location>
</feature>
<evidence type="ECO:0000256" key="1">
    <source>
        <dbReference type="SAM" id="MobiDB-lite"/>
    </source>
</evidence>
<feature type="compositionally biased region" description="Polar residues" evidence="1">
    <location>
        <begin position="49"/>
        <end position="64"/>
    </location>
</feature>
<sequence>MAGPTPSHRSSRARRRLLFWPFGEEGKRGMCGKRRRQSSRYPINRHPTAESNNEANIKVGVQSN</sequence>
<evidence type="ECO:0000313" key="3">
    <source>
        <dbReference type="Proteomes" id="UP000026961"/>
    </source>
</evidence>
<dbReference type="Proteomes" id="UP000026961">
    <property type="component" value="Chromosome 1"/>
</dbReference>
<reference evidence="2" key="2">
    <citation type="submission" date="2015-04" db="UniProtKB">
        <authorList>
            <consortium name="EnsemblPlants"/>
        </authorList>
    </citation>
    <scope>IDENTIFICATION</scope>
</reference>
<dbReference type="Gramene" id="OGLUM01G37470.1">
    <property type="protein sequence ID" value="OGLUM01G37470.1"/>
    <property type="gene ID" value="OGLUM01G37470"/>
</dbReference>